<evidence type="ECO:0000313" key="3">
    <source>
        <dbReference type="EMBL" id="PON92523.1"/>
    </source>
</evidence>
<gene>
    <name evidence="3" type="ORF">TorRG33x02_116170</name>
</gene>
<keyword evidence="2" id="KW-1133">Transmembrane helix</keyword>
<dbReference type="EMBL" id="JXTC01000064">
    <property type="protein sequence ID" value="PON92523.1"/>
    <property type="molecule type" value="Genomic_DNA"/>
</dbReference>
<dbReference type="AlphaFoldDB" id="A0A2P5F400"/>
<reference evidence="4" key="1">
    <citation type="submission" date="2016-06" db="EMBL/GenBank/DDBJ databases">
        <title>Parallel loss of symbiosis genes in relatives of nitrogen-fixing non-legume Parasponia.</title>
        <authorList>
            <person name="Van Velzen R."/>
            <person name="Holmer R."/>
            <person name="Bu F."/>
            <person name="Rutten L."/>
            <person name="Van Zeijl A."/>
            <person name="Liu W."/>
            <person name="Santuari L."/>
            <person name="Cao Q."/>
            <person name="Sharma T."/>
            <person name="Shen D."/>
            <person name="Roswanjaya Y."/>
            <person name="Wardhani T."/>
            <person name="Kalhor M.S."/>
            <person name="Jansen J."/>
            <person name="Van den Hoogen J."/>
            <person name="Gungor B."/>
            <person name="Hartog M."/>
            <person name="Hontelez J."/>
            <person name="Verver J."/>
            <person name="Yang W.-C."/>
            <person name="Schijlen E."/>
            <person name="Repin R."/>
            <person name="Schilthuizen M."/>
            <person name="Schranz E."/>
            <person name="Heidstra R."/>
            <person name="Miyata K."/>
            <person name="Fedorova E."/>
            <person name="Kohlen W."/>
            <person name="Bisseling T."/>
            <person name="Smit S."/>
            <person name="Geurts R."/>
        </authorList>
    </citation>
    <scope>NUCLEOTIDE SEQUENCE [LARGE SCALE GENOMIC DNA]</scope>
    <source>
        <strain evidence="4">cv. RG33-2</strain>
    </source>
</reference>
<feature type="compositionally biased region" description="Basic and acidic residues" evidence="1">
    <location>
        <begin position="316"/>
        <end position="332"/>
    </location>
</feature>
<dbReference type="InterPro" id="IPR036770">
    <property type="entry name" value="Ankyrin_rpt-contain_sf"/>
</dbReference>
<dbReference type="PANTHER" id="PTHR24121:SF15">
    <property type="entry name" value="ANKYRIN REPEAT PROTEIN"/>
    <property type="match status" value="1"/>
</dbReference>
<dbReference type="SUPFAM" id="SSF48403">
    <property type="entry name" value="Ankyrin repeat"/>
    <property type="match status" value="2"/>
</dbReference>
<dbReference type="InterPro" id="IPR002110">
    <property type="entry name" value="Ankyrin_rpt"/>
</dbReference>
<comment type="caution">
    <text evidence="3">The sequence shown here is derived from an EMBL/GenBank/DDBJ whole genome shotgun (WGS) entry which is preliminary data.</text>
</comment>
<evidence type="ECO:0000313" key="4">
    <source>
        <dbReference type="Proteomes" id="UP000237000"/>
    </source>
</evidence>
<proteinExistence type="predicted"/>
<name>A0A2P5F400_TREOI</name>
<keyword evidence="2 3" id="KW-0812">Transmembrane</keyword>
<dbReference type="OrthoDB" id="1868897at2759"/>
<protein>
    <submittedName>
        <fullName evidence="3">Transmembrane protein</fullName>
    </submittedName>
</protein>
<dbReference type="Gene3D" id="1.25.40.20">
    <property type="entry name" value="Ankyrin repeat-containing domain"/>
    <property type="match status" value="2"/>
</dbReference>
<organism evidence="3 4">
    <name type="scientific">Trema orientale</name>
    <name type="common">Charcoal tree</name>
    <name type="synonym">Celtis orientalis</name>
    <dbReference type="NCBI Taxonomy" id="63057"/>
    <lineage>
        <taxon>Eukaryota</taxon>
        <taxon>Viridiplantae</taxon>
        <taxon>Streptophyta</taxon>
        <taxon>Embryophyta</taxon>
        <taxon>Tracheophyta</taxon>
        <taxon>Spermatophyta</taxon>
        <taxon>Magnoliopsida</taxon>
        <taxon>eudicotyledons</taxon>
        <taxon>Gunneridae</taxon>
        <taxon>Pentapetalae</taxon>
        <taxon>rosids</taxon>
        <taxon>fabids</taxon>
        <taxon>Rosales</taxon>
        <taxon>Cannabaceae</taxon>
        <taxon>Trema</taxon>
    </lineage>
</organism>
<dbReference type="STRING" id="63057.A0A2P5F400"/>
<dbReference type="SMART" id="SM00248">
    <property type="entry name" value="ANK"/>
    <property type="match status" value="7"/>
</dbReference>
<feature type="transmembrane region" description="Helical" evidence="2">
    <location>
        <begin position="373"/>
        <end position="393"/>
    </location>
</feature>
<accession>A0A2P5F400</accession>
<keyword evidence="2" id="KW-0472">Membrane</keyword>
<keyword evidence="4" id="KW-1185">Reference proteome</keyword>
<dbReference type="Pfam" id="PF12796">
    <property type="entry name" value="Ank_2"/>
    <property type="match status" value="1"/>
</dbReference>
<dbReference type="InParanoid" id="A0A2P5F400"/>
<evidence type="ECO:0000256" key="2">
    <source>
        <dbReference type="SAM" id="Phobius"/>
    </source>
</evidence>
<evidence type="ECO:0000256" key="1">
    <source>
        <dbReference type="SAM" id="MobiDB-lite"/>
    </source>
</evidence>
<feature type="region of interest" description="Disordered" evidence="1">
    <location>
        <begin position="308"/>
        <end position="332"/>
    </location>
</feature>
<dbReference type="PANTHER" id="PTHR24121">
    <property type="entry name" value="NO MECHANORECEPTOR POTENTIAL C, ISOFORM D-RELATED"/>
    <property type="match status" value="1"/>
</dbReference>
<dbReference type="Proteomes" id="UP000237000">
    <property type="component" value="Unassembled WGS sequence"/>
</dbReference>
<sequence length="565" mass="63335">MSLQGKFDDLFAYAMKGQWDEVLQIYEKYPGAQKAKITKSEDTALHIAVSVGETDVAVELVGISHDGILEIENAKGNTALHIAAALGDLTVCTCLVSKNPYLIHMRNIYGETPLFLAALHGKRETFLYLHPLSKEEDLVRRNDGDNILHAAIAGDYFSLAMSIIHCYPGLADAVNENGLSPLHILASKPNAFQSSTRLGLFDRIIYQCLVIDELKEESPDVEAYIAKKSKKRKETLKYPENYVTCINLFGVLSFVFQTWILSLRGLHQSLSQVLKWKKESRDDTADEENPQQKSNSVQVGTLGISSTAMSSKSKGATKEPSKNLRMSHAKDKVGRERKIGEENVLKTSLSQGIKQSESQGCVGGQFPPNYDKIVLFLKLILKALLIILGIGIWRIKKIQRKKELHIWANCALDELVKHTTSYKFYENTGLDPKQIRGEKVEEEFAVLNDPINMSDQGKGLTSASRFKYYQKRRSDQIEIGKRRTPILVAANMGVTEVVEKILDKFPVAIQDLDSDNKNVVLLAVENRQPQVYNLLLNRKNIMKESVFRQLDKDGNSALHLAAQCK</sequence>